<protein>
    <submittedName>
        <fullName evidence="2">Uncharacterized protein</fullName>
    </submittedName>
</protein>
<keyword evidence="1" id="KW-0472">Membrane</keyword>
<feature type="transmembrane region" description="Helical" evidence="1">
    <location>
        <begin position="38"/>
        <end position="55"/>
    </location>
</feature>
<proteinExistence type="predicted"/>
<evidence type="ECO:0000313" key="2">
    <source>
        <dbReference type="EMBL" id="SEN92340.1"/>
    </source>
</evidence>
<evidence type="ECO:0000256" key="1">
    <source>
        <dbReference type="SAM" id="Phobius"/>
    </source>
</evidence>
<name>A0A1H8KH95_9RHOB</name>
<gene>
    <name evidence="2" type="ORF">SAMN04488103_10988</name>
</gene>
<reference evidence="2 3" key="1">
    <citation type="submission" date="2016-10" db="EMBL/GenBank/DDBJ databases">
        <authorList>
            <person name="de Groot N.N."/>
        </authorList>
    </citation>
    <scope>NUCLEOTIDE SEQUENCE [LARGE SCALE GENOMIC DNA]</scope>
    <source>
        <strain evidence="2 3">DSM 3857</strain>
    </source>
</reference>
<feature type="transmembrane region" description="Helical" evidence="1">
    <location>
        <begin position="61"/>
        <end position="84"/>
    </location>
</feature>
<dbReference type="STRING" id="933059.SAMN04488103_10988"/>
<dbReference type="AlphaFoldDB" id="A0A1H8KH95"/>
<accession>A0A1H8KH95</accession>
<keyword evidence="1" id="KW-0812">Transmembrane</keyword>
<dbReference type="EMBL" id="FOCE01000009">
    <property type="protein sequence ID" value="SEN92340.1"/>
    <property type="molecule type" value="Genomic_DNA"/>
</dbReference>
<dbReference type="RefSeq" id="WP_245749489.1">
    <property type="nucleotide sequence ID" value="NZ_FOCE01000009.1"/>
</dbReference>
<sequence>MTGPARDSLFTGPLPLAEGEQLRASFVPDRRLYVRNNLIMAVLLGFVAGAALLIGGNPSPWVGPVAAVLAIGIRAAYVASDALAAEWRLTDRRLLGPAGRAVALADIATARPFFGDVQVVSRSGDKHLLKYLADAPGVIAAIETAAGRTAR</sequence>
<evidence type="ECO:0000313" key="3">
    <source>
        <dbReference type="Proteomes" id="UP000198761"/>
    </source>
</evidence>
<organism evidence="2 3">
    <name type="scientific">Gemmobacter aquatilis</name>
    <dbReference type="NCBI Taxonomy" id="933059"/>
    <lineage>
        <taxon>Bacteria</taxon>
        <taxon>Pseudomonadati</taxon>
        <taxon>Pseudomonadota</taxon>
        <taxon>Alphaproteobacteria</taxon>
        <taxon>Rhodobacterales</taxon>
        <taxon>Paracoccaceae</taxon>
        <taxon>Gemmobacter</taxon>
    </lineage>
</organism>
<dbReference type="Proteomes" id="UP000198761">
    <property type="component" value="Unassembled WGS sequence"/>
</dbReference>
<keyword evidence="3" id="KW-1185">Reference proteome</keyword>
<keyword evidence="1" id="KW-1133">Transmembrane helix</keyword>